<feature type="domain" description="Glycosyl transferase family 1" evidence="1">
    <location>
        <begin position="187"/>
        <end position="329"/>
    </location>
</feature>
<dbReference type="EMBL" id="QSTI01000012">
    <property type="protein sequence ID" value="RGM49364.1"/>
    <property type="molecule type" value="Genomic_DNA"/>
</dbReference>
<name>A0A3E4X4G4_9FIRM</name>
<dbReference type="PANTHER" id="PTHR12526:SF584">
    <property type="entry name" value="GLYCOSYLTRANSFERASE"/>
    <property type="match status" value="1"/>
</dbReference>
<accession>A0A3E4X4G4</accession>
<evidence type="ECO:0000313" key="2">
    <source>
        <dbReference type="EMBL" id="RGM49364.1"/>
    </source>
</evidence>
<dbReference type="AlphaFoldDB" id="A0A3E4X4G4"/>
<organism evidence="2 3">
    <name type="scientific">Agathobacter rectalis</name>
    <dbReference type="NCBI Taxonomy" id="39491"/>
    <lineage>
        <taxon>Bacteria</taxon>
        <taxon>Bacillati</taxon>
        <taxon>Bacillota</taxon>
        <taxon>Clostridia</taxon>
        <taxon>Lachnospirales</taxon>
        <taxon>Lachnospiraceae</taxon>
        <taxon>Agathobacter</taxon>
    </lineage>
</organism>
<protein>
    <submittedName>
        <fullName evidence="2">Glycosyltransferase</fullName>
    </submittedName>
</protein>
<dbReference type="GO" id="GO:0016757">
    <property type="term" value="F:glycosyltransferase activity"/>
    <property type="evidence" value="ECO:0007669"/>
    <property type="project" value="InterPro"/>
</dbReference>
<sequence>MKVLVINPIMYTSETKNIKRAASIKDTMMYDFCLAFHEMGHSVTLVGGEPFKPTKSETYPFEVLWWECKCQKVCMPHCLPFMPETYRYVKQHRTEYDLIITSEVFSLNSLMVYRAAPDKTIIWHELAKHNAIMKKIPSKIWYGVIARLFMRNAKVVARSVEARNFVKKYCMNTDVNVIDHGVNLDKFKASTEKDNSFVVCSQLIERKKIDGILEKFAKYLDQYNSRCQLFIIGEGELKEKLQRMAQTLGIAPNVIFTGKMTHDELLPILSKSKALLVNTVKDNNMISIVEAIAVGTPIVTTDVPLNSTYIKDYQLGIAKKQWDESDLNDVVSNSEMYIENCMKYRYKLSTKQRVEQFLEIERERLDDGKK</sequence>
<proteinExistence type="predicted"/>
<keyword evidence="2" id="KW-0808">Transferase</keyword>
<reference evidence="2 3" key="1">
    <citation type="submission" date="2018-08" db="EMBL/GenBank/DDBJ databases">
        <title>A genome reference for cultivated species of the human gut microbiota.</title>
        <authorList>
            <person name="Zou Y."/>
            <person name="Xue W."/>
            <person name="Luo G."/>
        </authorList>
    </citation>
    <scope>NUCLEOTIDE SEQUENCE [LARGE SCALE GENOMIC DNA]</scope>
    <source>
        <strain evidence="2 3">OM08-12AT</strain>
    </source>
</reference>
<dbReference type="Gene3D" id="3.40.50.2000">
    <property type="entry name" value="Glycogen Phosphorylase B"/>
    <property type="match status" value="2"/>
</dbReference>
<dbReference type="InterPro" id="IPR001296">
    <property type="entry name" value="Glyco_trans_1"/>
</dbReference>
<dbReference type="Proteomes" id="UP000260717">
    <property type="component" value="Unassembled WGS sequence"/>
</dbReference>
<dbReference type="CDD" id="cd03801">
    <property type="entry name" value="GT4_PimA-like"/>
    <property type="match status" value="1"/>
</dbReference>
<evidence type="ECO:0000259" key="1">
    <source>
        <dbReference type="Pfam" id="PF00534"/>
    </source>
</evidence>
<dbReference type="SUPFAM" id="SSF53756">
    <property type="entry name" value="UDP-Glycosyltransferase/glycogen phosphorylase"/>
    <property type="match status" value="1"/>
</dbReference>
<dbReference type="PANTHER" id="PTHR12526">
    <property type="entry name" value="GLYCOSYLTRANSFERASE"/>
    <property type="match status" value="1"/>
</dbReference>
<dbReference type="RefSeq" id="WP_015516059.1">
    <property type="nucleotide sequence ID" value="NZ_QSJA01000019.1"/>
</dbReference>
<gene>
    <name evidence="2" type="ORF">DXC13_09025</name>
</gene>
<comment type="caution">
    <text evidence="2">The sequence shown here is derived from an EMBL/GenBank/DDBJ whole genome shotgun (WGS) entry which is preliminary data.</text>
</comment>
<dbReference type="Pfam" id="PF00534">
    <property type="entry name" value="Glycos_transf_1"/>
    <property type="match status" value="1"/>
</dbReference>
<evidence type="ECO:0000313" key="3">
    <source>
        <dbReference type="Proteomes" id="UP000260717"/>
    </source>
</evidence>